<evidence type="ECO:0000259" key="7">
    <source>
        <dbReference type="Pfam" id="PF00696"/>
    </source>
</evidence>
<dbReference type="PIRSF" id="PIRSF000728">
    <property type="entry name" value="NAGK"/>
    <property type="match status" value="1"/>
</dbReference>
<dbReference type="AlphaFoldDB" id="A0A1F7IB34"/>
<keyword evidence="5" id="KW-0067">ATP-binding</keyword>
<dbReference type="InterPro" id="IPR001048">
    <property type="entry name" value="Asp/Glu/Uridylate_kinase"/>
</dbReference>
<evidence type="ECO:0000256" key="3">
    <source>
        <dbReference type="ARBA" id="ARBA00022741"/>
    </source>
</evidence>
<dbReference type="GO" id="GO:0005737">
    <property type="term" value="C:cytoplasm"/>
    <property type="evidence" value="ECO:0007669"/>
    <property type="project" value="InterPro"/>
</dbReference>
<accession>A0A1F7IB34</accession>
<organism evidence="8 9">
    <name type="scientific">Candidatus Roizmanbacteria bacterium RIFCSPHIGHO2_12_FULL_44_10</name>
    <dbReference type="NCBI Taxonomy" id="1802054"/>
    <lineage>
        <taxon>Bacteria</taxon>
        <taxon>Candidatus Roizmaniibacteriota</taxon>
    </lineage>
</organism>
<dbReference type="GO" id="GO:0003991">
    <property type="term" value="F:acetylglutamate kinase activity"/>
    <property type="evidence" value="ECO:0007669"/>
    <property type="project" value="TreeGrafter"/>
</dbReference>
<dbReference type="NCBIfam" id="NF010659">
    <property type="entry name" value="PRK14058.1-1"/>
    <property type="match status" value="1"/>
</dbReference>
<evidence type="ECO:0000256" key="4">
    <source>
        <dbReference type="ARBA" id="ARBA00022777"/>
    </source>
</evidence>
<dbReference type="SUPFAM" id="SSF53633">
    <property type="entry name" value="Carbamate kinase-like"/>
    <property type="match status" value="1"/>
</dbReference>
<comment type="caution">
    <text evidence="8">The sequence shown here is derived from an EMBL/GenBank/DDBJ whole genome shotgun (WGS) entry which is preliminary data.</text>
</comment>
<keyword evidence="1" id="KW-0028">Amino-acid biosynthesis</keyword>
<evidence type="ECO:0000313" key="9">
    <source>
        <dbReference type="Proteomes" id="UP000179024"/>
    </source>
</evidence>
<dbReference type="GO" id="GO:0006526">
    <property type="term" value="P:L-arginine biosynthetic process"/>
    <property type="evidence" value="ECO:0007669"/>
    <property type="project" value="TreeGrafter"/>
</dbReference>
<sequence length="266" mass="29570">MIILKVGGGKNIRWDYIAEDVFALLKKQPVVIVHGANAIRDEIANRLSQPVKRITSPSGIESTYTDKVALEIMLMTYAGIANKTIVAKLLGNQIPAVGLTGVDGKLWEAKRKRYIYMKDEGKTKLISDSYTGRVEKVNSKLIRTLIRNKYVPVICPPAISFDNEIVNTDNDWAVMVMASALKVKEIVMLFEAPGLLKNFGDESSLIRKVSCEELHSKLEHSRGTMKKKILGAEYALKHGVRKIYWGDGRIKNPVINAMKGNGTVIS</sequence>
<dbReference type="Gene3D" id="3.40.1160.10">
    <property type="entry name" value="Acetylglutamate kinase-like"/>
    <property type="match status" value="1"/>
</dbReference>
<feature type="domain" description="Aspartate/glutamate/uridylate kinase" evidence="7">
    <location>
        <begin position="2"/>
        <end position="244"/>
    </location>
</feature>
<dbReference type="GO" id="GO:0005524">
    <property type="term" value="F:ATP binding"/>
    <property type="evidence" value="ECO:0007669"/>
    <property type="project" value="UniProtKB-KW"/>
</dbReference>
<dbReference type="InterPro" id="IPR004662">
    <property type="entry name" value="AcgluKinase_fam"/>
</dbReference>
<protein>
    <recommendedName>
        <fullName evidence="7">Aspartate/glutamate/uridylate kinase domain-containing protein</fullName>
    </recommendedName>
</protein>
<dbReference type="Pfam" id="PF00696">
    <property type="entry name" value="AA_kinase"/>
    <property type="match status" value="1"/>
</dbReference>
<keyword evidence="2" id="KW-0808">Transferase</keyword>
<dbReference type="PANTHER" id="PTHR23342">
    <property type="entry name" value="N-ACETYLGLUTAMATE SYNTHASE"/>
    <property type="match status" value="1"/>
</dbReference>
<keyword evidence="4" id="KW-0418">Kinase</keyword>
<dbReference type="PANTHER" id="PTHR23342:SF20">
    <property type="entry name" value="[LYSW]-AMINOADIPATE KINASE"/>
    <property type="match status" value="1"/>
</dbReference>
<proteinExistence type="predicted"/>
<dbReference type="Proteomes" id="UP000179024">
    <property type="component" value="Unassembled WGS sequence"/>
</dbReference>
<evidence type="ECO:0000256" key="6">
    <source>
        <dbReference type="ARBA" id="ARBA00029440"/>
    </source>
</evidence>
<evidence type="ECO:0000256" key="1">
    <source>
        <dbReference type="ARBA" id="ARBA00022605"/>
    </source>
</evidence>
<comment type="pathway">
    <text evidence="6">Amino-acid biosynthesis.</text>
</comment>
<dbReference type="EMBL" id="MGAE01000002">
    <property type="protein sequence ID" value="OGK40574.1"/>
    <property type="molecule type" value="Genomic_DNA"/>
</dbReference>
<evidence type="ECO:0000256" key="5">
    <source>
        <dbReference type="ARBA" id="ARBA00022840"/>
    </source>
</evidence>
<reference evidence="8 9" key="1">
    <citation type="journal article" date="2016" name="Nat. Commun.">
        <title>Thousands of microbial genomes shed light on interconnected biogeochemical processes in an aquifer system.</title>
        <authorList>
            <person name="Anantharaman K."/>
            <person name="Brown C.T."/>
            <person name="Hug L.A."/>
            <person name="Sharon I."/>
            <person name="Castelle C.J."/>
            <person name="Probst A.J."/>
            <person name="Thomas B.C."/>
            <person name="Singh A."/>
            <person name="Wilkins M.J."/>
            <person name="Karaoz U."/>
            <person name="Brodie E.L."/>
            <person name="Williams K.H."/>
            <person name="Hubbard S.S."/>
            <person name="Banfield J.F."/>
        </authorList>
    </citation>
    <scope>NUCLEOTIDE SEQUENCE [LARGE SCALE GENOMIC DNA]</scope>
</reference>
<keyword evidence="3" id="KW-0547">Nucleotide-binding</keyword>
<gene>
    <name evidence="8" type="ORF">A3F34_01715</name>
</gene>
<name>A0A1F7IB34_9BACT</name>
<evidence type="ECO:0000313" key="8">
    <source>
        <dbReference type="EMBL" id="OGK40574.1"/>
    </source>
</evidence>
<evidence type="ECO:0000256" key="2">
    <source>
        <dbReference type="ARBA" id="ARBA00022679"/>
    </source>
</evidence>
<dbReference type="InterPro" id="IPR036393">
    <property type="entry name" value="AceGlu_kinase-like_sf"/>
</dbReference>